<comment type="caution">
    <text evidence="3">The sequence shown here is derived from an EMBL/GenBank/DDBJ whole genome shotgun (WGS) entry which is preliminary data.</text>
</comment>
<dbReference type="EMBL" id="JBHSAX010000023">
    <property type="protein sequence ID" value="MFC3965920.1"/>
    <property type="molecule type" value="Genomic_DNA"/>
</dbReference>
<feature type="signal peptide" evidence="1">
    <location>
        <begin position="1"/>
        <end position="31"/>
    </location>
</feature>
<keyword evidence="4" id="KW-1185">Reference proteome</keyword>
<feature type="domain" description="SsuA/THI5-like" evidence="2">
    <location>
        <begin position="96"/>
        <end position="269"/>
    </location>
</feature>
<dbReference type="Pfam" id="PF09084">
    <property type="entry name" value="NMT1"/>
    <property type="match status" value="1"/>
</dbReference>
<dbReference type="PANTHER" id="PTHR30024:SF42">
    <property type="entry name" value="ALIPHATIC SULFONATES-BINDING PROTEIN-RELATED"/>
    <property type="match status" value="1"/>
</dbReference>
<keyword evidence="1" id="KW-0732">Signal</keyword>
<evidence type="ECO:0000256" key="1">
    <source>
        <dbReference type="SAM" id="SignalP"/>
    </source>
</evidence>
<feature type="chain" id="PRO_5045613139" evidence="1">
    <location>
        <begin position="32"/>
        <end position="362"/>
    </location>
</feature>
<dbReference type="Proteomes" id="UP001595696">
    <property type="component" value="Unassembled WGS sequence"/>
</dbReference>
<name>A0ABV8E1V8_9NOCA</name>
<dbReference type="RefSeq" id="WP_378616194.1">
    <property type="nucleotide sequence ID" value="NZ_JBHSAX010000023.1"/>
</dbReference>
<dbReference type="PROSITE" id="PS51257">
    <property type="entry name" value="PROKAR_LIPOPROTEIN"/>
    <property type="match status" value="1"/>
</dbReference>
<evidence type="ECO:0000259" key="2">
    <source>
        <dbReference type="Pfam" id="PF09084"/>
    </source>
</evidence>
<dbReference type="SUPFAM" id="SSF53850">
    <property type="entry name" value="Periplasmic binding protein-like II"/>
    <property type="match status" value="1"/>
</dbReference>
<reference evidence="4" key="1">
    <citation type="journal article" date="2019" name="Int. J. Syst. Evol. Microbiol.">
        <title>The Global Catalogue of Microorganisms (GCM) 10K type strain sequencing project: providing services to taxonomists for standard genome sequencing and annotation.</title>
        <authorList>
            <consortium name="The Broad Institute Genomics Platform"/>
            <consortium name="The Broad Institute Genome Sequencing Center for Infectious Disease"/>
            <person name="Wu L."/>
            <person name="Ma J."/>
        </authorList>
    </citation>
    <scope>NUCLEOTIDE SEQUENCE [LARGE SCALE GENOMIC DNA]</scope>
    <source>
        <strain evidence="4">CGMCC 4.7330</strain>
    </source>
</reference>
<gene>
    <name evidence="3" type="ORF">ACFO0B_28350</name>
</gene>
<dbReference type="PANTHER" id="PTHR30024">
    <property type="entry name" value="ALIPHATIC SULFONATES-BINDING PROTEIN-RELATED"/>
    <property type="match status" value="1"/>
</dbReference>
<protein>
    <submittedName>
        <fullName evidence="3">ABC transporter substrate-binding protein</fullName>
    </submittedName>
</protein>
<sequence length="362" mass="38653">MSRTRLFHTGLRGRMTAALLAVATVATLGTAGCAKSDEPVAAASGPLPTDIQPGTKLVIADQSERLQSALRFSGELDKLPFQVEFANFVGGPAILEAFRAGAADVAPVGDVPPIHALAAGQDVPIIASYRTSPQSMKLAVAPGVPVRTLADLKGRKIAYAEGTAQQAAVLRALDKAGLDTGDVELVRLQLAEFLDAVRTGQVDVAPLIEPNVTRLLRTQGATVIPDAETAGIYPGLAYLYARRDVVNDPAKAGAARALVAAFIRAFHWANTHGDEWERRYYVENQKVSPEDAERIVNSLGQWTFPHLDQKVIDVQQQTIDAIDKAGQLPEKVRAENGFDLRFDDVITQTVTETGASFGPEVG</sequence>
<evidence type="ECO:0000313" key="4">
    <source>
        <dbReference type="Proteomes" id="UP001595696"/>
    </source>
</evidence>
<dbReference type="InterPro" id="IPR015168">
    <property type="entry name" value="SsuA/THI5"/>
</dbReference>
<dbReference type="CDD" id="cd13558">
    <property type="entry name" value="PBP2_SsuA_like_2"/>
    <property type="match status" value="1"/>
</dbReference>
<evidence type="ECO:0000313" key="3">
    <source>
        <dbReference type="EMBL" id="MFC3965920.1"/>
    </source>
</evidence>
<organism evidence="3 4">
    <name type="scientific">Nocardia jiangsuensis</name>
    <dbReference type="NCBI Taxonomy" id="1691563"/>
    <lineage>
        <taxon>Bacteria</taxon>
        <taxon>Bacillati</taxon>
        <taxon>Actinomycetota</taxon>
        <taxon>Actinomycetes</taxon>
        <taxon>Mycobacteriales</taxon>
        <taxon>Nocardiaceae</taxon>
        <taxon>Nocardia</taxon>
    </lineage>
</organism>
<proteinExistence type="predicted"/>
<accession>A0ABV8E1V8</accession>
<dbReference type="Gene3D" id="3.40.190.10">
    <property type="entry name" value="Periplasmic binding protein-like II"/>
    <property type="match status" value="2"/>
</dbReference>